<evidence type="ECO:0000313" key="2">
    <source>
        <dbReference type="EMBL" id="SUO03216.1"/>
    </source>
</evidence>
<dbReference type="EMBL" id="UHFX01000003">
    <property type="protein sequence ID" value="SUO03216.1"/>
    <property type="molecule type" value="Genomic_DNA"/>
</dbReference>
<reference evidence="2 3" key="1">
    <citation type="submission" date="2018-06" db="EMBL/GenBank/DDBJ databases">
        <authorList>
            <consortium name="Pathogen Informatics"/>
            <person name="Doyle S."/>
        </authorList>
    </citation>
    <scope>NUCLEOTIDE SEQUENCE [LARGE SCALE GENOMIC DNA]</scope>
    <source>
        <strain evidence="2 3">NCTC11087</strain>
    </source>
</reference>
<evidence type="ECO:0000256" key="1">
    <source>
        <dbReference type="SAM" id="Phobius"/>
    </source>
</evidence>
<name>A0A380LMY5_9FIRM</name>
<sequence>MRIKKKKIYVILIVFVVICIISGYFFWSSAQSKDLLADSVYEQLDLRTGEEIENQAKEETGIVLNDSNFINDFQMDYEKKVQIEVTKYNEEQANLSITVPDMYSILKHSEDEQKILQIINSENCPLITNKIKINYEKKDGKYQVKENEELIYAIFGGMDKYFEEKGL</sequence>
<dbReference type="Proteomes" id="UP000255523">
    <property type="component" value="Unassembled WGS sequence"/>
</dbReference>
<organism evidence="2 3">
    <name type="scientific">Faecalicoccus pleomorphus</name>
    <dbReference type="NCBI Taxonomy" id="1323"/>
    <lineage>
        <taxon>Bacteria</taxon>
        <taxon>Bacillati</taxon>
        <taxon>Bacillota</taxon>
        <taxon>Erysipelotrichia</taxon>
        <taxon>Erysipelotrichales</taxon>
        <taxon>Erysipelotrichaceae</taxon>
        <taxon>Faecalicoccus</taxon>
    </lineage>
</organism>
<feature type="transmembrane region" description="Helical" evidence="1">
    <location>
        <begin position="7"/>
        <end position="27"/>
    </location>
</feature>
<keyword evidence="3" id="KW-1185">Reference proteome</keyword>
<keyword evidence="1" id="KW-0812">Transmembrane</keyword>
<keyword evidence="1" id="KW-1133">Transmembrane helix</keyword>
<gene>
    <name evidence="2" type="ORF">NCTC11087_00068</name>
</gene>
<evidence type="ECO:0000313" key="3">
    <source>
        <dbReference type="Proteomes" id="UP000255523"/>
    </source>
</evidence>
<dbReference type="RefSeq" id="WP_022790477.1">
    <property type="nucleotide sequence ID" value="NZ_UHFX01000003.1"/>
</dbReference>
<dbReference type="AlphaFoldDB" id="A0A380LMY5"/>
<proteinExistence type="predicted"/>
<accession>A0A380LMY5</accession>
<dbReference type="GeneID" id="77461070"/>
<protein>
    <submittedName>
        <fullName evidence="2">Uncharacterized protein</fullName>
    </submittedName>
</protein>
<keyword evidence="1" id="KW-0472">Membrane</keyword>